<keyword evidence="1" id="KW-0812">Transmembrane</keyword>
<organism evidence="3 4">
    <name type="scientific">Torulaspora delbrueckii</name>
    <name type="common">Yeast</name>
    <name type="synonym">Candida colliculosa</name>
    <dbReference type="NCBI Taxonomy" id="4950"/>
    <lineage>
        <taxon>Eukaryota</taxon>
        <taxon>Fungi</taxon>
        <taxon>Dikarya</taxon>
        <taxon>Ascomycota</taxon>
        <taxon>Saccharomycotina</taxon>
        <taxon>Saccharomycetes</taxon>
        <taxon>Saccharomycetales</taxon>
        <taxon>Saccharomycetaceae</taxon>
        <taxon>Torulaspora</taxon>
    </lineage>
</organism>
<dbReference type="RefSeq" id="XP_003679675.1">
    <property type="nucleotide sequence ID" value="XM_003679627.1"/>
</dbReference>
<dbReference type="GO" id="GO:0005935">
    <property type="term" value="C:cellular bud neck"/>
    <property type="evidence" value="ECO:0007669"/>
    <property type="project" value="EnsemblFungi"/>
</dbReference>
<dbReference type="PANTHER" id="PTHR13155">
    <property type="entry name" value="A-KINASE ANCHOR PROTEINS"/>
    <property type="match status" value="1"/>
</dbReference>
<dbReference type="AlphaFoldDB" id="G8ZPC0"/>
<dbReference type="GO" id="GO:0007120">
    <property type="term" value="P:axial cellular bud site selection"/>
    <property type="evidence" value="ECO:0007669"/>
    <property type="project" value="EnsemblFungi"/>
</dbReference>
<dbReference type="HOGENOM" id="CLU_029881_1_1_1"/>
<reference evidence="3 4" key="1">
    <citation type="journal article" date="2011" name="Proc. Natl. Acad. Sci. U.S.A.">
        <title>Evolutionary erosion of yeast sex chromosomes by mating-type switching accidents.</title>
        <authorList>
            <person name="Gordon J.L."/>
            <person name="Armisen D."/>
            <person name="Proux-Wera E."/>
            <person name="Oheigeartaigh S.S."/>
            <person name="Byrne K.P."/>
            <person name="Wolfe K.H."/>
        </authorList>
    </citation>
    <scope>NUCLEOTIDE SEQUENCE [LARGE SCALE GENOMIC DNA]</scope>
    <source>
        <strain evidence="4">ATCC 10662 / CBS 1146 / NBRC 0425 / NCYC 2629 / NRRL Y-866</strain>
    </source>
</reference>
<dbReference type="SUPFAM" id="SSF48097">
    <property type="entry name" value="Regulator of G-protein signaling, RGS"/>
    <property type="match status" value="1"/>
</dbReference>
<dbReference type="STRING" id="1076872.G8ZPC0"/>
<dbReference type="FunCoup" id="G8ZPC0">
    <property type="interactions" value="38"/>
</dbReference>
<dbReference type="GO" id="GO:0005886">
    <property type="term" value="C:plasma membrane"/>
    <property type="evidence" value="ECO:0007669"/>
    <property type="project" value="TreeGrafter"/>
</dbReference>
<dbReference type="InterPro" id="IPR016137">
    <property type="entry name" value="RGS"/>
</dbReference>
<dbReference type="EMBL" id="HE616743">
    <property type="protein sequence ID" value="CCE90464.1"/>
    <property type="molecule type" value="Genomic_DNA"/>
</dbReference>
<protein>
    <recommendedName>
        <fullName evidence="2">RGS domain-containing protein</fullName>
    </recommendedName>
</protein>
<dbReference type="GO" id="GO:0007121">
    <property type="term" value="P:bipolar cellular bud site selection"/>
    <property type="evidence" value="ECO:0007669"/>
    <property type="project" value="EnsemblFungi"/>
</dbReference>
<feature type="transmembrane region" description="Helical" evidence="1">
    <location>
        <begin position="400"/>
        <end position="424"/>
    </location>
</feature>
<accession>G8ZPC0</accession>
<sequence length="426" mass="49662">MKDPMEQDYEQIQRERLPTLYEVLIQVTKAPVDSWEFYTYLSQFPYAIDYLDFWIDLMAHIRLCKDYVKGVRESVEFNETIASRNRDEVNIEDDNESVSSSVLLDALLNEGYLDFQNTKRVSQFLQGDTNDSPRVSRLVDGWKRQSGIADGQNHPLALMVDEMLRKETRKLKQPKITRKQLVNNALQICNIYLLKSAEDNKYLINVPERVKNQVLYDVQQEQRHDPAVFEPLKTVAYQFLEIDCFPKFLSTVALHNIHDQISNWRYQSPGLRRHRSKSPFSNYTVLSRVLIGLIWLGIGFWIGYTLIFLHYSRAIRVVTIVPFALGSYSIVCGLYQVDILYAFFGLTQALMYQEKDGSQTDRKHSHDYSEIPTIFKLLGGRSRLIKIQHDFIKKLLWKRALWCGFLTTLATAILTVIFSCVPGYRL</sequence>
<dbReference type="InterPro" id="IPR044926">
    <property type="entry name" value="RGS_subdomain_2"/>
</dbReference>
<evidence type="ECO:0000256" key="1">
    <source>
        <dbReference type="SAM" id="Phobius"/>
    </source>
</evidence>
<dbReference type="SMART" id="SM00315">
    <property type="entry name" value="RGS"/>
    <property type="match status" value="1"/>
</dbReference>
<dbReference type="GO" id="GO:0005621">
    <property type="term" value="C:cellular bud scar"/>
    <property type="evidence" value="ECO:0007669"/>
    <property type="project" value="EnsemblFungi"/>
</dbReference>
<dbReference type="PROSITE" id="PS50132">
    <property type="entry name" value="RGS"/>
    <property type="match status" value="1"/>
</dbReference>
<dbReference type="KEGG" id="tdl:TDEL_0B03350"/>
<name>G8ZPC0_TORDE</name>
<dbReference type="Gene3D" id="1.10.167.10">
    <property type="entry name" value="Regulator of G-protein Signalling 4, domain 2"/>
    <property type="match status" value="1"/>
</dbReference>
<dbReference type="GeneID" id="11504464"/>
<gene>
    <name evidence="3" type="primary">TDEL0B03350</name>
    <name evidence="3" type="ORF">TDEL_0B03350</name>
</gene>
<feature type="transmembrane region" description="Helical" evidence="1">
    <location>
        <begin position="285"/>
        <end position="311"/>
    </location>
</feature>
<proteinExistence type="predicted"/>
<dbReference type="InParanoid" id="G8ZPC0"/>
<dbReference type="Proteomes" id="UP000005627">
    <property type="component" value="Chromosome 2"/>
</dbReference>
<evidence type="ECO:0000259" key="2">
    <source>
        <dbReference type="PROSITE" id="PS50132"/>
    </source>
</evidence>
<evidence type="ECO:0000313" key="4">
    <source>
        <dbReference type="Proteomes" id="UP000005627"/>
    </source>
</evidence>
<evidence type="ECO:0000313" key="3">
    <source>
        <dbReference type="EMBL" id="CCE90464.1"/>
    </source>
</evidence>
<dbReference type="InterPro" id="IPR036305">
    <property type="entry name" value="RGS_sf"/>
</dbReference>
<feature type="domain" description="RGS" evidence="2">
    <location>
        <begin position="166"/>
        <end position="258"/>
    </location>
</feature>
<keyword evidence="1" id="KW-1133">Transmembrane helix</keyword>
<keyword evidence="4" id="KW-1185">Reference proteome</keyword>
<keyword evidence="1" id="KW-0472">Membrane</keyword>
<feature type="transmembrane region" description="Helical" evidence="1">
    <location>
        <begin position="323"/>
        <end position="344"/>
    </location>
</feature>
<dbReference type="GO" id="GO:0008104">
    <property type="term" value="P:intracellular protein localization"/>
    <property type="evidence" value="ECO:0007669"/>
    <property type="project" value="EnsemblFungi"/>
</dbReference>
<dbReference type="PANTHER" id="PTHR13155:SF1">
    <property type="entry name" value="A-KINASE ANCHOR PROTEIN 10, MITOCHONDRIAL"/>
    <property type="match status" value="1"/>
</dbReference>
<dbReference type="eggNOG" id="ENOG502QRI8">
    <property type="taxonomic scope" value="Eukaryota"/>
</dbReference>
<dbReference type="OrthoDB" id="5584247at2759"/>
<dbReference type="InterPro" id="IPR052246">
    <property type="entry name" value="Cell_Polariz_PKAAnc"/>
</dbReference>